<accession>A0A2P2MSN3</accession>
<reference evidence="2" key="1">
    <citation type="submission" date="2018-02" db="EMBL/GenBank/DDBJ databases">
        <title>Rhizophora mucronata_Transcriptome.</title>
        <authorList>
            <person name="Meera S.P."/>
            <person name="Sreeshan A."/>
            <person name="Augustine A."/>
        </authorList>
    </citation>
    <scope>NUCLEOTIDE SEQUENCE</scope>
    <source>
        <tissue evidence="2">Leaf</tissue>
    </source>
</reference>
<dbReference type="EMBL" id="GGEC01052759">
    <property type="protein sequence ID" value="MBX33243.1"/>
    <property type="molecule type" value="Transcribed_RNA"/>
</dbReference>
<evidence type="ECO:0000256" key="1">
    <source>
        <dbReference type="SAM" id="MobiDB-lite"/>
    </source>
</evidence>
<evidence type="ECO:0000313" key="2">
    <source>
        <dbReference type="EMBL" id="MBX33243.1"/>
    </source>
</evidence>
<feature type="region of interest" description="Disordered" evidence="1">
    <location>
        <begin position="1"/>
        <end position="43"/>
    </location>
</feature>
<protein>
    <submittedName>
        <fullName evidence="2">Uncharacterized protein</fullName>
    </submittedName>
</protein>
<organism evidence="2">
    <name type="scientific">Rhizophora mucronata</name>
    <name type="common">Asiatic mangrove</name>
    <dbReference type="NCBI Taxonomy" id="61149"/>
    <lineage>
        <taxon>Eukaryota</taxon>
        <taxon>Viridiplantae</taxon>
        <taxon>Streptophyta</taxon>
        <taxon>Embryophyta</taxon>
        <taxon>Tracheophyta</taxon>
        <taxon>Spermatophyta</taxon>
        <taxon>Magnoliopsida</taxon>
        <taxon>eudicotyledons</taxon>
        <taxon>Gunneridae</taxon>
        <taxon>Pentapetalae</taxon>
        <taxon>rosids</taxon>
        <taxon>fabids</taxon>
        <taxon>Malpighiales</taxon>
        <taxon>Rhizophoraceae</taxon>
        <taxon>Rhizophora</taxon>
    </lineage>
</organism>
<sequence>MFSQRETQRERERGKTRLRSSREKQYSETANRRAEDTDISLVL</sequence>
<dbReference type="AlphaFoldDB" id="A0A2P2MSN3"/>
<proteinExistence type="predicted"/>
<feature type="compositionally biased region" description="Basic and acidic residues" evidence="1">
    <location>
        <begin position="1"/>
        <end position="36"/>
    </location>
</feature>
<name>A0A2P2MSN3_RHIMU</name>